<dbReference type="GO" id="GO:0016791">
    <property type="term" value="F:phosphatase activity"/>
    <property type="evidence" value="ECO:0007669"/>
    <property type="project" value="TreeGrafter"/>
</dbReference>
<dbReference type="Proteomes" id="UP000263012">
    <property type="component" value="Chromosome"/>
</dbReference>
<reference evidence="3" key="1">
    <citation type="submission" date="2017-11" db="EMBL/GenBank/DDBJ databases">
        <title>Phenotypic and genomic properties of facultatively anaerobic sulfur-reducing natronoarchaea from hypersaline soda lakes.</title>
        <authorList>
            <person name="Sorokin D.Y."/>
            <person name="Kublanov I.V."/>
            <person name="Roman P."/>
            <person name="Sinninghe Damste J.S."/>
            <person name="Golyshin P.N."/>
            <person name="Rojo D."/>
            <person name="Ciordia S."/>
            <person name="Mena M.D.C."/>
            <person name="Ferrer M."/>
            <person name="Messina E."/>
            <person name="Smedile F."/>
            <person name="La Spada G."/>
            <person name="La Cono V."/>
            <person name="Yakimov M.M."/>
        </authorList>
    </citation>
    <scope>NUCLEOTIDE SEQUENCE [LARGE SCALE GENOMIC DNA]</scope>
    <source>
        <strain evidence="3">AArc-Sl</strain>
    </source>
</reference>
<evidence type="ECO:0000259" key="1">
    <source>
        <dbReference type="Pfam" id="PF12850"/>
    </source>
</evidence>
<dbReference type="PANTHER" id="PTHR42850">
    <property type="entry name" value="METALLOPHOSPHOESTERASE"/>
    <property type="match status" value="1"/>
</dbReference>
<dbReference type="PIRSF" id="PIRSF000883">
    <property type="entry name" value="Pesterase_MJ0912"/>
    <property type="match status" value="1"/>
</dbReference>
<dbReference type="EMBL" id="CP025066">
    <property type="protein sequence ID" value="AUX10581.1"/>
    <property type="molecule type" value="Genomic_DNA"/>
</dbReference>
<proteinExistence type="predicted"/>
<dbReference type="InterPro" id="IPR024654">
    <property type="entry name" value="Calcineurin-like_PHP_lpxH"/>
</dbReference>
<feature type="domain" description="Calcineurin-like phosphoesterase" evidence="1">
    <location>
        <begin position="1"/>
        <end position="199"/>
    </location>
</feature>
<accession>A0A343TNA9</accession>
<dbReference type="GO" id="GO:0005737">
    <property type="term" value="C:cytoplasm"/>
    <property type="evidence" value="ECO:0007669"/>
    <property type="project" value="TreeGrafter"/>
</dbReference>
<evidence type="ECO:0000313" key="2">
    <source>
        <dbReference type="EMBL" id="AUX10581.1"/>
    </source>
</evidence>
<dbReference type="InterPro" id="IPR050126">
    <property type="entry name" value="Ap4A_hydrolase"/>
</dbReference>
<dbReference type="PANTHER" id="PTHR42850:SF2">
    <property type="entry name" value="BLL5683 PROTEIN"/>
    <property type="match status" value="1"/>
</dbReference>
<dbReference type="RefSeq" id="WP_161945989.1">
    <property type="nucleotide sequence ID" value="NZ_CP025066.1"/>
</dbReference>
<organism evidence="2 3">
    <name type="scientific">Halalkaliarchaeum desulfuricum</name>
    <dbReference type="NCBI Taxonomy" id="2055893"/>
    <lineage>
        <taxon>Archaea</taxon>
        <taxon>Methanobacteriati</taxon>
        <taxon>Methanobacteriota</taxon>
        <taxon>Stenosarchaea group</taxon>
        <taxon>Halobacteria</taxon>
        <taxon>Halobacteriales</taxon>
        <taxon>Haloferacaceae</taxon>
        <taxon>Halalkaliarchaeum</taxon>
    </lineage>
</organism>
<dbReference type="Pfam" id="PF12850">
    <property type="entry name" value="Metallophos_2"/>
    <property type="match status" value="1"/>
</dbReference>
<dbReference type="Gene3D" id="3.60.21.10">
    <property type="match status" value="1"/>
</dbReference>
<dbReference type="GeneID" id="37879331"/>
<protein>
    <submittedName>
        <fullName evidence="2">Phosphodiesterase, MJ0936 family</fullName>
    </submittedName>
</protein>
<dbReference type="SUPFAM" id="SSF56300">
    <property type="entry name" value="Metallo-dependent phosphatases"/>
    <property type="match status" value="1"/>
</dbReference>
<dbReference type="InterPro" id="IPR029052">
    <property type="entry name" value="Metallo-depent_PP-like"/>
</dbReference>
<keyword evidence="3" id="KW-1185">Reference proteome</keyword>
<dbReference type="OrthoDB" id="9937at2157"/>
<gene>
    <name evidence="2" type="ORF">AArcSl_2970</name>
</gene>
<sequence length="228" mass="24811">MKLAVLSDLHANHPALEAVFADLPNTIDNEIYLGDFVGLMGFPRETVIAAREHADFAVKGNHDVAVLERKEGHVNSQALSEFECEQTWAALDAEHRDWIAGLQPYAELPDFGLLLAHAKPTPEAAIGISPRNAGVEKGGFTQVAASVDTITFDYVMLGHTHEQAVLDCSRFGNNVTVLNPGSIGQPMGEANYAVVDLCDDSVDLRTVEYDVDPVISRLEDAGVPMTWW</sequence>
<evidence type="ECO:0000313" key="3">
    <source>
        <dbReference type="Proteomes" id="UP000263012"/>
    </source>
</evidence>
<dbReference type="KEGG" id="hdf:AArcSl_2970"/>
<dbReference type="InterPro" id="IPR011152">
    <property type="entry name" value="Pesterase_MJ0912"/>
</dbReference>
<dbReference type="AlphaFoldDB" id="A0A343TNA9"/>
<name>A0A343TNA9_9EURY</name>